<dbReference type="Proteomes" id="UP001551695">
    <property type="component" value="Unassembled WGS sequence"/>
</dbReference>
<evidence type="ECO:0000256" key="3">
    <source>
        <dbReference type="ARBA" id="ARBA00023004"/>
    </source>
</evidence>
<evidence type="ECO:0000256" key="4">
    <source>
        <dbReference type="ARBA" id="ARBA00023014"/>
    </source>
</evidence>
<dbReference type="SUPFAM" id="SSF117916">
    <property type="entry name" value="Fe-S cluster assembly (FSCA) domain-like"/>
    <property type="match status" value="1"/>
</dbReference>
<organism evidence="7 8">
    <name type="scientific">Nocardia aurea</name>
    <dbReference type="NCBI Taxonomy" id="2144174"/>
    <lineage>
        <taxon>Bacteria</taxon>
        <taxon>Bacillati</taxon>
        <taxon>Actinomycetota</taxon>
        <taxon>Actinomycetes</taxon>
        <taxon>Mycobacteriales</taxon>
        <taxon>Nocardiaceae</taxon>
        <taxon>Nocardia</taxon>
    </lineage>
</organism>
<dbReference type="PROSITE" id="PS51296">
    <property type="entry name" value="RIESKE"/>
    <property type="match status" value="1"/>
</dbReference>
<dbReference type="PANTHER" id="PTHR11178">
    <property type="entry name" value="IRON-SULFUR CLUSTER SCAFFOLD PROTEIN NFU-RELATED"/>
    <property type="match status" value="1"/>
</dbReference>
<protein>
    <submittedName>
        <fullName evidence="7">NifU family protein</fullName>
    </submittedName>
</protein>
<dbReference type="InterPro" id="IPR036922">
    <property type="entry name" value="Rieske_2Fe-2S_sf"/>
</dbReference>
<keyword evidence="8" id="KW-1185">Reference proteome</keyword>
<feature type="domain" description="Rieske" evidence="6">
    <location>
        <begin position="205"/>
        <end position="307"/>
    </location>
</feature>
<dbReference type="RefSeq" id="WP_357782975.1">
    <property type="nucleotide sequence ID" value="NZ_JBFAKC010000005.1"/>
</dbReference>
<evidence type="ECO:0000256" key="1">
    <source>
        <dbReference type="ARBA" id="ARBA00022714"/>
    </source>
</evidence>
<sequence length="315" mass="32702">MEVRPWDRDGAAIEEGARNEEGHWRGAGERIETLLDASSAGGAMARERAEQLVREVSDLYGAGLGRVLELLDAAAVERLLRDDLVASLLLVHGLHPHDVHTRVATALDSVRPYLGSHGGDVTLLGVVDGVVSLELTGSCKTCPSSSVTLELAVEEAVRAAAPEIESIDVVAAAPESESGVISADSLFSHVRAGTDHPPHQGGSWVTVPELGAIGPGEVGGFAVAGQRVLACRVGDELYVYRDHCPACDNSLAGAALHRRMGFAVGDAVLRCPICHAHYDVVRAGACVDGDGHLDPLPVLIRDGAPAVAVPAGVSG</sequence>
<evidence type="ECO:0000259" key="6">
    <source>
        <dbReference type="PROSITE" id="PS51296"/>
    </source>
</evidence>
<keyword evidence="4" id="KW-0411">Iron-sulfur</keyword>
<keyword evidence="2" id="KW-0479">Metal-binding</keyword>
<dbReference type="EMBL" id="JBFAKC010000005">
    <property type="protein sequence ID" value="MEV0708324.1"/>
    <property type="molecule type" value="Genomic_DNA"/>
</dbReference>
<evidence type="ECO:0000313" key="7">
    <source>
        <dbReference type="EMBL" id="MEV0708324.1"/>
    </source>
</evidence>
<evidence type="ECO:0000256" key="5">
    <source>
        <dbReference type="ARBA" id="ARBA00049958"/>
    </source>
</evidence>
<dbReference type="Pfam" id="PF01106">
    <property type="entry name" value="NifU"/>
    <property type="match status" value="1"/>
</dbReference>
<evidence type="ECO:0000313" key="8">
    <source>
        <dbReference type="Proteomes" id="UP001551695"/>
    </source>
</evidence>
<reference evidence="7 8" key="1">
    <citation type="submission" date="2024-06" db="EMBL/GenBank/DDBJ databases">
        <title>The Natural Products Discovery Center: Release of the First 8490 Sequenced Strains for Exploring Actinobacteria Biosynthetic Diversity.</title>
        <authorList>
            <person name="Kalkreuter E."/>
            <person name="Kautsar S.A."/>
            <person name="Yang D."/>
            <person name="Bader C.D."/>
            <person name="Teijaro C.N."/>
            <person name="Fluegel L."/>
            <person name="Davis C.M."/>
            <person name="Simpson J.R."/>
            <person name="Lauterbach L."/>
            <person name="Steele A.D."/>
            <person name="Gui C."/>
            <person name="Meng S."/>
            <person name="Li G."/>
            <person name="Viehrig K."/>
            <person name="Ye F."/>
            <person name="Su P."/>
            <person name="Kiefer A.F."/>
            <person name="Nichols A."/>
            <person name="Cepeda A.J."/>
            <person name="Yan W."/>
            <person name="Fan B."/>
            <person name="Jiang Y."/>
            <person name="Adhikari A."/>
            <person name="Zheng C.-J."/>
            <person name="Schuster L."/>
            <person name="Cowan T.M."/>
            <person name="Smanski M.J."/>
            <person name="Chevrette M.G."/>
            <person name="De Carvalho L.P.S."/>
            <person name="Shen B."/>
        </authorList>
    </citation>
    <scope>NUCLEOTIDE SEQUENCE [LARGE SCALE GENOMIC DNA]</scope>
    <source>
        <strain evidence="7 8">NPDC050403</strain>
    </source>
</reference>
<dbReference type="InterPro" id="IPR034904">
    <property type="entry name" value="FSCA_dom_sf"/>
</dbReference>
<comment type="function">
    <text evidence="5">May be involved in the formation or repair of [Fe-S] clusters present in iron-sulfur proteins.</text>
</comment>
<keyword evidence="1" id="KW-0001">2Fe-2S</keyword>
<dbReference type="SUPFAM" id="SSF50022">
    <property type="entry name" value="ISP domain"/>
    <property type="match status" value="1"/>
</dbReference>
<comment type="caution">
    <text evidence="7">The sequence shown here is derived from an EMBL/GenBank/DDBJ whole genome shotgun (WGS) entry which is preliminary data.</text>
</comment>
<proteinExistence type="predicted"/>
<keyword evidence="3" id="KW-0408">Iron</keyword>
<gene>
    <name evidence="7" type="ORF">AB0I48_12225</name>
</gene>
<dbReference type="InterPro" id="IPR017941">
    <property type="entry name" value="Rieske_2Fe-2S"/>
</dbReference>
<dbReference type="InterPro" id="IPR001075">
    <property type="entry name" value="NIF_FeS_clus_asmbl_NifU_C"/>
</dbReference>
<dbReference type="Gene3D" id="2.102.10.10">
    <property type="entry name" value="Rieske [2Fe-2S] iron-sulphur domain"/>
    <property type="match status" value="1"/>
</dbReference>
<dbReference type="Gene3D" id="3.30.300.130">
    <property type="entry name" value="Fe-S cluster assembly (FSCA)"/>
    <property type="match status" value="1"/>
</dbReference>
<name>A0ABV3FSC4_9NOCA</name>
<accession>A0ABV3FSC4</accession>
<evidence type="ECO:0000256" key="2">
    <source>
        <dbReference type="ARBA" id="ARBA00022723"/>
    </source>
</evidence>